<name>A0A8S4F5A0_PLUXY</name>
<comment type="caution">
    <text evidence="2">The sequence shown here is derived from an EMBL/GenBank/DDBJ whole genome shotgun (WGS) entry which is preliminary data.</text>
</comment>
<proteinExistence type="predicted"/>
<sequence>MYFEMRCAWALVLPLVLGAAAGSDVLMVTLGGTKSHKIPFWELARGLIRRNHNITFFSAFPPDFHLAGLEEVAPRSLASYVRGYTDWDLVGARMRGQEPLQPADIVRYGYEVTMRAFRDY</sequence>
<dbReference type="Proteomes" id="UP000653454">
    <property type="component" value="Unassembled WGS sequence"/>
</dbReference>
<gene>
    <name evidence="2" type="ORF">PLXY2_LOCUS7926</name>
</gene>
<dbReference type="SUPFAM" id="SSF53756">
    <property type="entry name" value="UDP-Glycosyltransferase/glycogen phosphorylase"/>
    <property type="match status" value="1"/>
</dbReference>
<dbReference type="AlphaFoldDB" id="A0A8S4F5A0"/>
<accession>A0A8S4F5A0</accession>
<keyword evidence="1" id="KW-0732">Signal</keyword>
<organism evidence="2 3">
    <name type="scientific">Plutella xylostella</name>
    <name type="common">Diamondback moth</name>
    <name type="synonym">Plutella maculipennis</name>
    <dbReference type="NCBI Taxonomy" id="51655"/>
    <lineage>
        <taxon>Eukaryota</taxon>
        <taxon>Metazoa</taxon>
        <taxon>Ecdysozoa</taxon>
        <taxon>Arthropoda</taxon>
        <taxon>Hexapoda</taxon>
        <taxon>Insecta</taxon>
        <taxon>Pterygota</taxon>
        <taxon>Neoptera</taxon>
        <taxon>Endopterygota</taxon>
        <taxon>Lepidoptera</taxon>
        <taxon>Glossata</taxon>
        <taxon>Ditrysia</taxon>
        <taxon>Yponomeutoidea</taxon>
        <taxon>Plutellidae</taxon>
        <taxon>Plutella</taxon>
    </lineage>
</organism>
<protein>
    <submittedName>
        <fullName evidence="2">(diamondback moth) hypothetical protein</fullName>
    </submittedName>
</protein>
<feature type="signal peptide" evidence="1">
    <location>
        <begin position="1"/>
        <end position="22"/>
    </location>
</feature>
<feature type="chain" id="PRO_5035840484" evidence="1">
    <location>
        <begin position="23"/>
        <end position="120"/>
    </location>
</feature>
<keyword evidence="3" id="KW-1185">Reference proteome</keyword>
<dbReference type="EMBL" id="CAJHNJ030000028">
    <property type="protein sequence ID" value="CAG9123168.1"/>
    <property type="molecule type" value="Genomic_DNA"/>
</dbReference>
<evidence type="ECO:0000313" key="2">
    <source>
        <dbReference type="EMBL" id="CAG9123168.1"/>
    </source>
</evidence>
<evidence type="ECO:0000313" key="3">
    <source>
        <dbReference type="Proteomes" id="UP000653454"/>
    </source>
</evidence>
<evidence type="ECO:0000256" key="1">
    <source>
        <dbReference type="SAM" id="SignalP"/>
    </source>
</evidence>
<reference evidence="2" key="1">
    <citation type="submission" date="2020-11" db="EMBL/GenBank/DDBJ databases">
        <authorList>
            <person name="Whiteford S."/>
        </authorList>
    </citation>
    <scope>NUCLEOTIDE SEQUENCE</scope>
</reference>